<feature type="compositionally biased region" description="Polar residues" evidence="3">
    <location>
        <begin position="908"/>
        <end position="917"/>
    </location>
</feature>
<proteinExistence type="predicted"/>
<dbReference type="Gene3D" id="2.130.10.10">
    <property type="entry name" value="YVTN repeat-like/Quinoprotein amine dehydrogenase"/>
    <property type="match status" value="2"/>
</dbReference>
<keyword evidence="4" id="KW-0472">Membrane</keyword>
<dbReference type="InterPro" id="IPR001627">
    <property type="entry name" value="Semap_dom"/>
</dbReference>
<reference evidence="7" key="2">
    <citation type="submission" date="2025-09" db="UniProtKB">
        <authorList>
            <consortium name="Ensembl"/>
        </authorList>
    </citation>
    <scope>IDENTIFICATION</scope>
</reference>
<dbReference type="SUPFAM" id="SSF101912">
    <property type="entry name" value="Sema domain"/>
    <property type="match status" value="1"/>
</dbReference>
<evidence type="ECO:0000259" key="6">
    <source>
        <dbReference type="PROSITE" id="PS51004"/>
    </source>
</evidence>
<feature type="compositionally biased region" description="Polar residues" evidence="3">
    <location>
        <begin position="981"/>
        <end position="993"/>
    </location>
</feature>
<dbReference type="InterPro" id="IPR027231">
    <property type="entry name" value="Semaphorin"/>
</dbReference>
<organism evidence="7 8">
    <name type="scientific">Sinocyclocheilus rhinocerous</name>
    <dbReference type="NCBI Taxonomy" id="307959"/>
    <lineage>
        <taxon>Eukaryota</taxon>
        <taxon>Metazoa</taxon>
        <taxon>Chordata</taxon>
        <taxon>Craniata</taxon>
        <taxon>Vertebrata</taxon>
        <taxon>Euteleostomi</taxon>
        <taxon>Actinopterygii</taxon>
        <taxon>Neopterygii</taxon>
        <taxon>Teleostei</taxon>
        <taxon>Ostariophysi</taxon>
        <taxon>Cypriniformes</taxon>
        <taxon>Cyprinidae</taxon>
        <taxon>Cyprininae</taxon>
        <taxon>Sinocyclocheilus</taxon>
    </lineage>
</organism>
<feature type="compositionally biased region" description="Polar residues" evidence="3">
    <location>
        <begin position="731"/>
        <end position="746"/>
    </location>
</feature>
<dbReference type="GO" id="GO:0030215">
    <property type="term" value="F:semaphorin receptor binding"/>
    <property type="evidence" value="ECO:0007669"/>
    <property type="project" value="InterPro"/>
</dbReference>
<keyword evidence="1" id="KW-0325">Glycoprotein</keyword>
<feature type="region of interest" description="Disordered" evidence="3">
    <location>
        <begin position="704"/>
        <end position="787"/>
    </location>
</feature>
<keyword evidence="4" id="KW-1133">Transmembrane helix</keyword>
<feature type="domain" description="Sema" evidence="6">
    <location>
        <begin position="29"/>
        <end position="475"/>
    </location>
</feature>
<dbReference type="GO" id="GO:0071526">
    <property type="term" value="P:semaphorin-plexin signaling pathway"/>
    <property type="evidence" value="ECO:0007669"/>
    <property type="project" value="TreeGrafter"/>
</dbReference>
<dbReference type="SMART" id="SM00630">
    <property type="entry name" value="Sema"/>
    <property type="match status" value="1"/>
</dbReference>
<accession>A0A673HN84</accession>
<name>A0A673HN84_9TELE</name>
<dbReference type="InterPro" id="IPR015943">
    <property type="entry name" value="WD40/YVTN_repeat-like_dom_sf"/>
</dbReference>
<dbReference type="Proteomes" id="UP000472270">
    <property type="component" value="Unassembled WGS sequence"/>
</dbReference>
<feature type="transmembrane region" description="Helical" evidence="4">
    <location>
        <begin position="622"/>
        <end position="645"/>
    </location>
</feature>
<feature type="compositionally biased region" description="Basic and acidic residues" evidence="3">
    <location>
        <begin position="748"/>
        <end position="764"/>
    </location>
</feature>
<dbReference type="GO" id="GO:0007411">
    <property type="term" value="P:axon guidance"/>
    <property type="evidence" value="ECO:0007669"/>
    <property type="project" value="TreeGrafter"/>
</dbReference>
<dbReference type="InterPro" id="IPR036352">
    <property type="entry name" value="Semap_dom_sf"/>
</dbReference>
<dbReference type="GO" id="GO:0001755">
    <property type="term" value="P:neural crest cell migration"/>
    <property type="evidence" value="ECO:0007669"/>
    <property type="project" value="TreeGrafter"/>
</dbReference>
<comment type="caution">
    <text evidence="2">Lacks conserved residue(s) required for the propagation of feature annotation.</text>
</comment>
<sequence length="1034" mass="114705">MGWRELTIDLLLLLLLVSHLGAVSFPEDNIPLDVVDRHYARQYPVFRGRPSGNESQHRLDFQLMTKIHDTLFIAGRDQVYLVSLRESYRNEIIPYRKLTWRSGQADRETCAMKGKHRDECHNFIKVLVPRNDDLVFICGTNGFNPMCRYYRLDNLEFDGEEISGLARCPFDAKQTNVALFADGKLYSATVADFLASDAVIYRSMGDGSALRTIKYDSKWLKAAGEIDLLFRERLARICKNDMGGSQRVLEKHWTSFVKARLNCSVPGESFFYFDVLQAITDIIDINGVPSVVGVFTTQLNSIPGSAVCAFSMVDIENAFHGQEKLPKPRPGCCAGHGSAESYKTSIEFPDETLQFIKSHPLMDASVPSIGDEPWFTKTRVRYRLTALAVDNTAGPQKNYTVVFIGSEAGIVLKVLAKTSPLSLNDSILLEEIDVFNQAKCLSSNEDDRQILSFHLDKDTHTLYVAFSSCVVRIPLSRCERHSSCKTVYINDDGQNLHPKYKLNILLLFFLFCRTGYEQDVEYGNTAHLGDCHGELINTFYNSLFVATDMELPSSSVTVPATSEPIQSPQTIPTQIPQLFGSRKFVLQDDPATSRSVEHIPGVLEGVWEIQAGESNQMVHMNILISCVLAAFLLGAFIAGMVVYCYRDAFLRTPRKIQKDAESAQSCTDSTGSFAKLNGLFDSPVKEYQPNMDTPKLYTNLLSNGREVPTTGDTKTMLLSGQPPELAALPTPESTPVLQQKSLQPIKNQWERAHGKISGSRKDGPPKSQQYLPSSPPPHSTVSNPHIPSAVVLPNATHEYRAAFSTSEGPQAEKKIQNSDQHGSKSGHKDQRRTVDAKNTLNDLLKHLNESNPKAIMVEMPKSRQHLMLEPIVSPTEVPPKVPSREASLYSPSSSLPRNSPTKRLDVPTTPTSPTGQMGTLERQRYHRSSSQRHSISSPPKGLHSPGGVIVSRQPSLNRGGYMAPTPTPPTRLDSHGVPMSMTPSMSRQSSYSGHGSLPRTSIKRTASLKPDVPAKPNGFAPQTAQMRAVNKYSY</sequence>
<protein>
    <recommendedName>
        <fullName evidence="6">Sema domain-containing protein</fullName>
    </recommendedName>
</protein>
<evidence type="ECO:0000256" key="4">
    <source>
        <dbReference type="SAM" id="Phobius"/>
    </source>
</evidence>
<dbReference type="AlphaFoldDB" id="A0A673HN84"/>
<dbReference type="GO" id="GO:0030335">
    <property type="term" value="P:positive regulation of cell migration"/>
    <property type="evidence" value="ECO:0007669"/>
    <property type="project" value="TreeGrafter"/>
</dbReference>
<evidence type="ECO:0000256" key="5">
    <source>
        <dbReference type="SAM" id="SignalP"/>
    </source>
</evidence>
<keyword evidence="8" id="KW-1185">Reference proteome</keyword>
<evidence type="ECO:0000313" key="7">
    <source>
        <dbReference type="Ensembl" id="ENSSRHP00000027761.1"/>
    </source>
</evidence>
<dbReference type="PROSITE" id="PS51004">
    <property type="entry name" value="SEMA"/>
    <property type="match status" value="1"/>
</dbReference>
<feature type="region of interest" description="Disordered" evidence="3">
    <location>
        <begin position="874"/>
        <end position="1034"/>
    </location>
</feature>
<feature type="chain" id="PRO_5025515112" description="Sema domain-containing protein" evidence="5">
    <location>
        <begin position="23"/>
        <end position="1034"/>
    </location>
</feature>
<dbReference type="GO" id="GO:0045499">
    <property type="term" value="F:chemorepellent activity"/>
    <property type="evidence" value="ECO:0007669"/>
    <property type="project" value="TreeGrafter"/>
</dbReference>
<keyword evidence="5" id="KW-0732">Signal</keyword>
<feature type="compositionally biased region" description="Polar residues" evidence="3">
    <location>
        <begin position="889"/>
        <end position="901"/>
    </location>
</feature>
<feature type="signal peptide" evidence="5">
    <location>
        <begin position="1"/>
        <end position="22"/>
    </location>
</feature>
<evidence type="ECO:0000256" key="1">
    <source>
        <dbReference type="ARBA" id="ARBA00023180"/>
    </source>
</evidence>
<dbReference type="GO" id="GO:0005886">
    <property type="term" value="C:plasma membrane"/>
    <property type="evidence" value="ECO:0007669"/>
    <property type="project" value="TreeGrafter"/>
</dbReference>
<keyword evidence="4" id="KW-0812">Transmembrane</keyword>
<gene>
    <name evidence="7" type="primary">sema6d</name>
</gene>
<dbReference type="Pfam" id="PF01403">
    <property type="entry name" value="Sema"/>
    <property type="match status" value="1"/>
</dbReference>
<dbReference type="PANTHER" id="PTHR11036:SF65">
    <property type="entry name" value="SEMAPHORIN-6D"/>
    <property type="match status" value="1"/>
</dbReference>
<evidence type="ECO:0000313" key="8">
    <source>
        <dbReference type="Proteomes" id="UP000472270"/>
    </source>
</evidence>
<dbReference type="FunFam" id="2.130.10.10:FF:002640">
    <property type="entry name" value="Sema domain, transmembrane domain (TM), and cytoplasmic domain, (semaphorin) 6D,-like"/>
    <property type="match status" value="1"/>
</dbReference>
<evidence type="ECO:0000256" key="3">
    <source>
        <dbReference type="SAM" id="MobiDB-lite"/>
    </source>
</evidence>
<evidence type="ECO:0000256" key="2">
    <source>
        <dbReference type="PROSITE-ProRule" id="PRU00352"/>
    </source>
</evidence>
<reference evidence="7" key="1">
    <citation type="submission" date="2025-08" db="UniProtKB">
        <authorList>
            <consortium name="Ensembl"/>
        </authorList>
    </citation>
    <scope>IDENTIFICATION</scope>
</reference>
<dbReference type="Ensembl" id="ENSSRHT00000028574.1">
    <property type="protein sequence ID" value="ENSSRHP00000027761.1"/>
    <property type="gene ID" value="ENSSRHG00000012989.1"/>
</dbReference>
<dbReference type="PANTHER" id="PTHR11036">
    <property type="entry name" value="SEMAPHORIN"/>
    <property type="match status" value="1"/>
</dbReference>
<feature type="region of interest" description="Disordered" evidence="3">
    <location>
        <begin position="803"/>
        <end position="834"/>
    </location>
</feature>